<evidence type="ECO:0000313" key="2">
    <source>
        <dbReference type="EMBL" id="OAD89998.1"/>
    </source>
</evidence>
<evidence type="ECO:0000313" key="3">
    <source>
        <dbReference type="Proteomes" id="UP000077552"/>
    </source>
</evidence>
<dbReference type="RefSeq" id="WP_068763252.1">
    <property type="nucleotide sequence ID" value="NZ_LXIE01000051.1"/>
</dbReference>
<proteinExistence type="predicted"/>
<dbReference type="Proteomes" id="UP000077552">
    <property type="component" value="Unassembled WGS sequence"/>
</dbReference>
<protein>
    <recommendedName>
        <fullName evidence="4">Capsule assembly Wzi family protein</fullName>
    </recommendedName>
</protein>
<dbReference type="Gene3D" id="2.40.160.130">
    <property type="entry name" value="Capsule assembly protein Wzi"/>
    <property type="match status" value="1"/>
</dbReference>
<gene>
    <name evidence="2" type="ORF">A7A78_08365</name>
</gene>
<comment type="caution">
    <text evidence="2">The sequence shown here is derived from an EMBL/GenBank/DDBJ whole genome shotgun (WGS) entry which is preliminary data.</text>
</comment>
<reference evidence="2 3" key="1">
    <citation type="submission" date="2016-05" db="EMBL/GenBank/DDBJ databases">
        <title>Genome sequencing of Vitellibacter soesokkakensis RSSK-12.</title>
        <authorList>
            <person name="Thevarajoo S."/>
            <person name="Selvaratnam C."/>
            <person name="Goh K.M."/>
            <person name="Chan K.-G."/>
            <person name="Chong C.S."/>
        </authorList>
    </citation>
    <scope>NUCLEOTIDE SEQUENCE [LARGE SCALE GENOMIC DNA]</scope>
    <source>
        <strain evidence="2 3">RSSK-12</strain>
    </source>
</reference>
<sequence length="445" mass="50353">MKLLKFIFFLLPMISFSQEFNISGTVAAKAILSNEDENPFWFHTNTNYAVGVLTNLSATGELTASLTFSSFKVKGGAAIYGRDGVEDAVQRRDLFIQFENSWLFATVGAKKQKEVLDGLSATNQNFLWSGNARPLPGILLEANNPIKISNTFGIDWGIAHYDLNDNRFVDAVHVHYKRLALITNFNENHKLTAQLQHYAQWGGTSPVYGDLKDGFKDFINVFFAHNSEELGIEDETINKVGNHLGSYLLNYEFKNSWGNFSFYHEHPFEDGSGTRLANFPDGVWGIYFKPQNQKIISSILYEYIDTSDQSGISVGSGFDGYFGNNIYRSGWTYEENIIGAPFILFDKNIEITDTTTAFISNRSKTHHFGVMGEFGNFQWKLKTTVTKYLGTYRKPFSPEWNYWYNYGSLSYKHEKLGTFTVMAGADFSNIAKALIGGGIEYSYKF</sequence>
<dbReference type="OrthoDB" id="596512at2"/>
<keyword evidence="3" id="KW-1185">Reference proteome</keyword>
<feature type="chain" id="PRO_5008391956" description="Capsule assembly Wzi family protein" evidence="1">
    <location>
        <begin position="18"/>
        <end position="445"/>
    </location>
</feature>
<keyword evidence="1" id="KW-0732">Signal</keyword>
<accession>A0A1A9L9Q5</accession>
<dbReference type="AlphaFoldDB" id="A0A1A9L9Q5"/>
<organism evidence="2 3">
    <name type="scientific">Aequorivita soesokkakensis</name>
    <dbReference type="NCBI Taxonomy" id="1385699"/>
    <lineage>
        <taxon>Bacteria</taxon>
        <taxon>Pseudomonadati</taxon>
        <taxon>Bacteroidota</taxon>
        <taxon>Flavobacteriia</taxon>
        <taxon>Flavobacteriales</taxon>
        <taxon>Flavobacteriaceae</taxon>
        <taxon>Aequorivita</taxon>
    </lineage>
</organism>
<name>A0A1A9L9Q5_9FLAO</name>
<dbReference type="InterPro" id="IPR038636">
    <property type="entry name" value="Wzi_sf"/>
</dbReference>
<feature type="signal peptide" evidence="1">
    <location>
        <begin position="1"/>
        <end position="17"/>
    </location>
</feature>
<evidence type="ECO:0000256" key="1">
    <source>
        <dbReference type="SAM" id="SignalP"/>
    </source>
</evidence>
<dbReference type="EMBL" id="LXIE01000051">
    <property type="protein sequence ID" value="OAD89998.1"/>
    <property type="molecule type" value="Genomic_DNA"/>
</dbReference>
<dbReference type="STRING" id="1385699.A7A78_08365"/>
<evidence type="ECO:0008006" key="4">
    <source>
        <dbReference type="Google" id="ProtNLM"/>
    </source>
</evidence>